<evidence type="ECO:0000256" key="2">
    <source>
        <dbReference type="ARBA" id="ARBA00004613"/>
    </source>
</evidence>
<organism evidence="5 6">
    <name type="scientific">Linnemannia hyalina</name>
    <dbReference type="NCBI Taxonomy" id="64524"/>
    <lineage>
        <taxon>Eukaryota</taxon>
        <taxon>Fungi</taxon>
        <taxon>Fungi incertae sedis</taxon>
        <taxon>Mucoromycota</taxon>
        <taxon>Mortierellomycotina</taxon>
        <taxon>Mortierellomycetes</taxon>
        <taxon>Mortierellales</taxon>
        <taxon>Mortierellaceae</taxon>
        <taxon>Linnemannia</taxon>
    </lineage>
</organism>
<evidence type="ECO:0000313" key="6">
    <source>
        <dbReference type="Proteomes" id="UP000707451"/>
    </source>
</evidence>
<dbReference type="InterPro" id="IPR011009">
    <property type="entry name" value="Kinase-like_dom_sf"/>
</dbReference>
<dbReference type="Pfam" id="PF20147">
    <property type="entry name" value="Crinkler"/>
    <property type="match status" value="1"/>
</dbReference>
<dbReference type="SUPFAM" id="SSF56112">
    <property type="entry name" value="Protein kinase-like (PK-like)"/>
    <property type="match status" value="1"/>
</dbReference>
<feature type="domain" description="Protein kinase" evidence="4">
    <location>
        <begin position="314"/>
        <end position="513"/>
    </location>
</feature>
<dbReference type="GO" id="GO:0005524">
    <property type="term" value="F:ATP binding"/>
    <property type="evidence" value="ECO:0007669"/>
    <property type="project" value="InterPro"/>
</dbReference>
<dbReference type="InterPro" id="IPR045379">
    <property type="entry name" value="Crinkler_N"/>
</dbReference>
<proteinExistence type="predicted"/>
<dbReference type="PROSITE" id="PS50011">
    <property type="entry name" value="PROTEIN_KINASE_DOM"/>
    <property type="match status" value="1"/>
</dbReference>
<dbReference type="PANTHER" id="PTHR37171:SF1">
    <property type="entry name" value="SERINE_THREONINE-PROTEIN KINASE YRZF-RELATED"/>
    <property type="match status" value="1"/>
</dbReference>
<dbReference type="EMBL" id="JAHRHY010000019">
    <property type="protein sequence ID" value="KAG9062573.1"/>
    <property type="molecule type" value="Genomic_DNA"/>
</dbReference>
<dbReference type="InterPro" id="IPR052396">
    <property type="entry name" value="Meiotic_Drive_Suppr_Kinase"/>
</dbReference>
<protein>
    <recommendedName>
        <fullName evidence="4">Protein kinase domain-containing protein</fullName>
    </recommendedName>
</protein>
<dbReference type="Pfam" id="PF00069">
    <property type="entry name" value="Pkinase"/>
    <property type="match status" value="1"/>
</dbReference>
<dbReference type="GO" id="GO:0043657">
    <property type="term" value="C:host cell"/>
    <property type="evidence" value="ECO:0007669"/>
    <property type="project" value="UniProtKB-SubCell"/>
</dbReference>
<dbReference type="InterPro" id="IPR008266">
    <property type="entry name" value="Tyr_kinase_AS"/>
</dbReference>
<evidence type="ECO:0000313" key="5">
    <source>
        <dbReference type="EMBL" id="KAG9062573.1"/>
    </source>
</evidence>
<dbReference type="Proteomes" id="UP000707451">
    <property type="component" value="Unassembled WGS sequence"/>
</dbReference>
<dbReference type="OrthoDB" id="10020333at2759"/>
<gene>
    <name evidence="5" type="ORF">KI688_005488</name>
</gene>
<comment type="caution">
    <text evidence="5">The sequence shown here is derived from an EMBL/GenBank/DDBJ whole genome shotgun (WGS) entry which is preliminary data.</text>
</comment>
<evidence type="ECO:0000256" key="3">
    <source>
        <dbReference type="ARBA" id="ARBA00022525"/>
    </source>
</evidence>
<dbReference type="Gene3D" id="1.10.510.10">
    <property type="entry name" value="Transferase(Phosphotransferase) domain 1"/>
    <property type="match status" value="1"/>
</dbReference>
<dbReference type="GO" id="GO:0004672">
    <property type="term" value="F:protein kinase activity"/>
    <property type="evidence" value="ECO:0007669"/>
    <property type="project" value="InterPro"/>
</dbReference>
<dbReference type="PANTHER" id="PTHR37171">
    <property type="entry name" value="SERINE/THREONINE-PROTEIN KINASE YRZF-RELATED"/>
    <property type="match status" value="1"/>
</dbReference>
<comment type="subcellular location">
    <subcellularLocation>
        <location evidence="1">Host cell</location>
    </subcellularLocation>
    <subcellularLocation>
        <location evidence="2">Secreted</location>
    </subcellularLocation>
</comment>
<dbReference type="PROSITE" id="PS00109">
    <property type="entry name" value="PROTEIN_KINASE_TYR"/>
    <property type="match status" value="1"/>
</dbReference>
<name>A0A9P8BNZ2_9FUNG</name>
<evidence type="ECO:0000259" key="4">
    <source>
        <dbReference type="PROSITE" id="PS50011"/>
    </source>
</evidence>
<dbReference type="AlphaFoldDB" id="A0A9P8BNZ2"/>
<accession>A0A9P8BNZ2</accession>
<keyword evidence="6" id="KW-1185">Reference proteome</keyword>
<evidence type="ECO:0000256" key="1">
    <source>
        <dbReference type="ARBA" id="ARBA00004340"/>
    </source>
</evidence>
<sequence>MTDNFQNLTLFCLVDGEATSNAFSVKVPSSGTVDDLKDVIKTKKAPRFDDVAADELTLWHVEHPVIAANKHQPVLLNAIDSATELDPTDDIVDVFAETPPKKTIHILVQRPPSFVPSPAIGEEQVESSLTEPSMSVPPRSVTPWPGFLESVRGMDLDRTPRYPKPKFRDDRIFRVEEELHEIFAHDINAVGPLTPGTRTRKFNVLQSGKPDLVCRRTQGSADDPQPVMFPIEIKRPIIFDCDDLVVHYNSLPSDPAARRRWKHPLSQTRPTLLQCYLWVIREALHDDWVQDIPSDQELEVFLRKSNPQLDNRGHDNQQYKGRNPVKRIESMLRRKTRSETRGVSDSRVTLPAFEKLELIVYNDDGAQTYRASWQGCNVVVKKCDIWHQPSVVEELKHEATVYQYLEELQGSVIPRLEIAGVSNSLEAVLVTDFRGHDISQGRLEDSDKETIRKALSAIHRLGVLHGDIRPQNILVERDGSIKRFVLIDFGRCEFTTNRKKLQQEADSLNSVLG</sequence>
<reference evidence="5" key="1">
    <citation type="submission" date="2021-06" db="EMBL/GenBank/DDBJ databases">
        <title>Genome Sequence of Mortierella hyaline Strain SCG-10, a Cold-Adapted, Nitrate-Reducing Fungus Isolated from Soil in Minnesota, USA.</title>
        <authorList>
            <person name="Aldossari N."/>
        </authorList>
    </citation>
    <scope>NUCLEOTIDE SEQUENCE</scope>
    <source>
        <strain evidence="5">SCG-10</strain>
    </source>
</reference>
<dbReference type="GO" id="GO:0005576">
    <property type="term" value="C:extracellular region"/>
    <property type="evidence" value="ECO:0007669"/>
    <property type="project" value="UniProtKB-SubCell"/>
</dbReference>
<dbReference type="InterPro" id="IPR000719">
    <property type="entry name" value="Prot_kinase_dom"/>
</dbReference>
<keyword evidence="3" id="KW-0964">Secreted</keyword>